<organism evidence="9 17">
    <name type="scientific">Staphylococcus aureus</name>
    <dbReference type="NCBI Taxonomy" id="1280"/>
    <lineage>
        <taxon>Bacteria</taxon>
        <taxon>Bacillati</taxon>
        <taxon>Bacillota</taxon>
        <taxon>Bacilli</taxon>
        <taxon>Bacillales</taxon>
        <taxon>Staphylococcaceae</taxon>
        <taxon>Staphylococcus</taxon>
    </lineage>
</organism>
<evidence type="ECO:0000313" key="9">
    <source>
        <dbReference type="EMBL" id="CAC8230933.1"/>
    </source>
</evidence>
<accession>A0A2I7Y9A8</accession>
<feature type="domain" description="Phage tail-like C-terminal" evidence="1">
    <location>
        <begin position="587"/>
        <end position="688"/>
    </location>
</feature>
<dbReference type="Proteomes" id="UP000442782">
    <property type="component" value="Unassembled WGS sequence"/>
</dbReference>
<dbReference type="Gene3D" id="2.40.30.200">
    <property type="match status" value="1"/>
</dbReference>
<evidence type="ECO:0000313" key="2">
    <source>
        <dbReference type="EMBL" id="CAA4149529.1"/>
    </source>
</evidence>
<evidence type="ECO:0000313" key="11">
    <source>
        <dbReference type="Proteomes" id="UP000442782"/>
    </source>
</evidence>
<evidence type="ECO:0000313" key="17">
    <source>
        <dbReference type="Proteomes" id="UP000507112"/>
    </source>
</evidence>
<dbReference type="EMBL" id="CAIGXB010000011">
    <property type="protein sequence ID" value="CAC5807908.1"/>
    <property type="molecule type" value="Genomic_DNA"/>
</dbReference>
<dbReference type="Proteomes" id="UP000459702">
    <property type="component" value="Unassembled WGS sequence"/>
</dbReference>
<gene>
    <name evidence="2" type="ORF">SAMEA1029512_02234</name>
    <name evidence="3" type="ORF">SAMEA1029528_02362</name>
    <name evidence="4" type="ORF">SAMEA2078260_02295</name>
    <name evidence="6" type="ORF">SAMEA2078588_02332</name>
    <name evidence="7" type="ORF">SAMEA2080344_02388</name>
    <name evidence="5" type="ORF">SAMEA2081063_02373</name>
    <name evidence="8" type="ORF">SAMEA4008575_02425</name>
    <name evidence="9" type="ORF">SAMEA70146418_02399</name>
</gene>
<dbReference type="AlphaFoldDB" id="A0A2I7Y9A8"/>
<dbReference type="Proteomes" id="UP000443708">
    <property type="component" value="Unassembled WGS sequence"/>
</dbReference>
<dbReference type="EMBL" id="CAIIGD010000010">
    <property type="protein sequence ID" value="CAC8230933.1"/>
    <property type="molecule type" value="Genomic_DNA"/>
</dbReference>
<dbReference type="Proteomes" id="UP000443506">
    <property type="component" value="Unassembled WGS sequence"/>
</dbReference>
<dbReference type="EMBL" id="CACTQT010000015">
    <property type="protein sequence ID" value="CAA4391925.1"/>
    <property type="molecule type" value="Genomic_DNA"/>
</dbReference>
<protein>
    <submittedName>
        <fullName evidence="9">Phage protein</fullName>
    </submittedName>
</protein>
<evidence type="ECO:0000313" key="16">
    <source>
        <dbReference type="Proteomes" id="UP000505390"/>
    </source>
</evidence>
<dbReference type="Proteomes" id="UP000442696">
    <property type="component" value="Unassembled WGS sequence"/>
</dbReference>
<sequence length="693" mass="79717">MPDIFSMEYTELRNAPHFIFNGYHTRDFNVKNVQVDNGLASDTFLADRTPTIEKTRFSEKTYLLGYTEEPLKFKVRLLFDEHKFTLNNIMTLRRMIDTAGFKEFRFDNEEESALNIVVYAMITGASNLTHNVINDGYVDLEFQTNSPRRYSEIMIDEYDFSRSGSDRLITEFKSELNSIVQLEETFSHEIKQYTARTNYANIEEFFEDKNKDSIPDGWKIISGNKSGIVLNKDKSLSLTNVKLRKRFYPINNRNYYIRFHGNGGKFRIHEDTYKITDGLVHEFKYRRNLLGHSGTFDLDSSSDGIGEGWTQKGDNGAFTINKVSEFQQITDGGILTSPISIQKMQKYVVIADDLNKNSTIKVGKNTVTNTTSLLTKMKFIGSLSDHDITISAATPTDKAMLSHIRVFAVTDDEYAEFDTLTDQQIKNKYPHTDAHDYFELDFLDTAGKINYIDMWELSDVNKKKLGKGTKIEDIIYTPYKKYLAFLNKYKANFTRMKVELLDNFAKVSGDPTINFRPLRDKTTILLQKFNLLLQSLSFGDDMKKYQWADLQPYYHQVLSIKEETAKLLPDLINFVKLNSNKIDLISNLANSKITVYNFGDKPVYPTFTFESTNGSDILVRNLDTNQQTIISDNLAGETITMIGASEQIYSSRPAPYFKYDAHDDNFIRLGIGSNDLEFAGNFKLTIKYQFVLL</sequence>
<dbReference type="EMBL" id="CACUNS010000016">
    <property type="protein sequence ID" value="CAA6117383.1"/>
    <property type="molecule type" value="Genomic_DNA"/>
</dbReference>
<dbReference type="RefSeq" id="WP_001112868.1">
    <property type="nucleotide sequence ID" value="NZ_AP025249.1"/>
</dbReference>
<dbReference type="Proteomes" id="UP000507112">
    <property type="component" value="Unassembled WGS sequence"/>
</dbReference>
<evidence type="ECO:0000313" key="10">
    <source>
        <dbReference type="Proteomes" id="UP000442696"/>
    </source>
</evidence>
<evidence type="ECO:0000313" key="4">
    <source>
        <dbReference type="EMBL" id="CAA4391925.1"/>
    </source>
</evidence>
<proteinExistence type="predicted"/>
<dbReference type="EMBL" id="CACTWD010000017">
    <property type="protein sequence ID" value="CAA4700976.1"/>
    <property type="molecule type" value="Genomic_DNA"/>
</dbReference>
<evidence type="ECO:0000313" key="7">
    <source>
        <dbReference type="EMBL" id="CAA6382132.1"/>
    </source>
</evidence>
<evidence type="ECO:0000259" key="1">
    <source>
        <dbReference type="Pfam" id="PF20753"/>
    </source>
</evidence>
<dbReference type="Proteomes" id="UP000459586">
    <property type="component" value="Unassembled WGS sequence"/>
</dbReference>
<evidence type="ECO:0000313" key="13">
    <source>
        <dbReference type="Proteomes" id="UP000443708"/>
    </source>
</evidence>
<dbReference type="InterPro" id="IPR048276">
    <property type="entry name" value="Phage_tail-like_C"/>
</dbReference>
<dbReference type="EMBL" id="CACURZ010000016">
    <property type="protein sequence ID" value="CAA6382132.1"/>
    <property type="molecule type" value="Genomic_DNA"/>
</dbReference>
<evidence type="ECO:0000313" key="3">
    <source>
        <dbReference type="EMBL" id="CAA4154215.1"/>
    </source>
</evidence>
<evidence type="ECO:0000313" key="5">
    <source>
        <dbReference type="EMBL" id="CAA4700976.1"/>
    </source>
</evidence>
<evidence type="ECO:0000313" key="6">
    <source>
        <dbReference type="EMBL" id="CAA6117383.1"/>
    </source>
</evidence>
<comment type="caution">
    <text evidence="9">The sequence shown here is derived from an EMBL/GenBank/DDBJ whole genome shotgun (WGS) entry which is preliminary data.</text>
</comment>
<evidence type="ECO:0000313" key="12">
    <source>
        <dbReference type="Proteomes" id="UP000443506"/>
    </source>
</evidence>
<reference evidence="16 17" key="1">
    <citation type="submission" date="2020-06" db="EMBL/GenBank/DDBJ databases">
        <authorList>
            <consortium name="Pathogen Informatics"/>
        </authorList>
    </citation>
    <scope>NUCLEOTIDE SEQUENCE [LARGE SCALE GENOMIC DNA]</scope>
    <source>
        <strain evidence="9 17">MOS105</strain>
        <strain evidence="3 13">S040_N01_C01</strain>
        <strain evidence="2 11">S087_N01_C01</strain>
        <strain evidence="8 16">SG160</strain>
        <strain evidence="6 15">T012_N10_C04</strain>
        <strain evidence="4 10">T012_N16_C08</strain>
        <strain evidence="5 12">T065_N03_C06</strain>
        <strain evidence="7 14">T197_A02_C01</strain>
    </source>
</reference>
<dbReference type="Pfam" id="PF20753">
    <property type="entry name" value="DUF6558_C"/>
    <property type="match status" value="1"/>
</dbReference>
<dbReference type="EMBL" id="CACTOE010000017">
    <property type="protein sequence ID" value="CAA4149529.1"/>
    <property type="molecule type" value="Genomic_DNA"/>
</dbReference>
<evidence type="ECO:0000313" key="8">
    <source>
        <dbReference type="EMBL" id="CAC5807908.1"/>
    </source>
</evidence>
<name>A0A2I7Y9A8_STAAU</name>
<dbReference type="EMBL" id="CACTPI010000012">
    <property type="protein sequence ID" value="CAA4154215.1"/>
    <property type="molecule type" value="Genomic_DNA"/>
</dbReference>
<evidence type="ECO:0000313" key="15">
    <source>
        <dbReference type="Proteomes" id="UP000459702"/>
    </source>
</evidence>
<evidence type="ECO:0000313" key="14">
    <source>
        <dbReference type="Proteomes" id="UP000459586"/>
    </source>
</evidence>
<dbReference type="Proteomes" id="UP000505390">
    <property type="component" value="Unassembled WGS sequence"/>
</dbReference>